<dbReference type="AlphaFoldDB" id="A0A318PVM0"/>
<accession>A0A318PVM0</accession>
<dbReference type="EMBL" id="NKUF01000015">
    <property type="protein sequence ID" value="PYD63208.1"/>
    <property type="molecule type" value="Genomic_DNA"/>
</dbReference>
<evidence type="ECO:0000313" key="2">
    <source>
        <dbReference type="Proteomes" id="UP000248301"/>
    </source>
</evidence>
<name>A0A318PVM0_9PROT</name>
<gene>
    <name evidence="1" type="ORF">CFR72_08535</name>
</gene>
<protein>
    <submittedName>
        <fullName evidence="1">Uncharacterized protein</fullName>
    </submittedName>
</protein>
<sequence length="85" mass="9805">MDAIHFQASAGDMLIMKHHHFHVCGGQIWTPLFRGREKRIVLECSIGRVGFVTDTQKPDDGIIYETINEFQKWVIIHEAAAIQWD</sequence>
<proteinExistence type="predicted"/>
<dbReference type="Proteomes" id="UP000248301">
    <property type="component" value="Unassembled WGS sequence"/>
</dbReference>
<reference evidence="1 2" key="1">
    <citation type="submission" date="2017-07" db="EMBL/GenBank/DDBJ databases">
        <title>A draft genome sequence of Gluconacetobacter entanii LTH 4560.</title>
        <authorList>
            <person name="Skraban J."/>
            <person name="Cleenwerck I."/>
            <person name="Vandamme P."/>
            <person name="Trcek J."/>
        </authorList>
    </citation>
    <scope>NUCLEOTIDE SEQUENCE [LARGE SCALE GENOMIC DNA]</scope>
    <source>
        <strain evidence="1 2">LTH 4560</strain>
    </source>
</reference>
<comment type="caution">
    <text evidence="1">The sequence shown here is derived from an EMBL/GenBank/DDBJ whole genome shotgun (WGS) entry which is preliminary data.</text>
</comment>
<evidence type="ECO:0000313" key="1">
    <source>
        <dbReference type="EMBL" id="PYD63208.1"/>
    </source>
</evidence>
<organism evidence="1 2">
    <name type="scientific">Gluconacetobacter entanii</name>
    <dbReference type="NCBI Taxonomy" id="108528"/>
    <lineage>
        <taxon>Bacteria</taxon>
        <taxon>Pseudomonadati</taxon>
        <taxon>Pseudomonadota</taxon>
        <taxon>Alphaproteobacteria</taxon>
        <taxon>Acetobacterales</taxon>
        <taxon>Acetobacteraceae</taxon>
        <taxon>Gluconacetobacter</taxon>
    </lineage>
</organism>